<keyword evidence="3" id="KW-0804">Transcription</keyword>
<dbReference type="RefSeq" id="WP_054861553.1">
    <property type="nucleotide sequence ID" value="NZ_QGTD01000020.1"/>
</dbReference>
<dbReference type="InterPro" id="IPR050204">
    <property type="entry name" value="AraC_XylS_family_regulators"/>
</dbReference>
<evidence type="ECO:0000256" key="3">
    <source>
        <dbReference type="ARBA" id="ARBA00023163"/>
    </source>
</evidence>
<dbReference type="PANTHER" id="PTHR46796">
    <property type="entry name" value="HTH-TYPE TRANSCRIPTIONAL ACTIVATOR RHAS-RELATED"/>
    <property type="match status" value="1"/>
</dbReference>
<gene>
    <name evidence="5" type="ORF">DLJ74_18490</name>
</gene>
<dbReference type="SMART" id="SM00342">
    <property type="entry name" value="HTH_ARAC"/>
    <property type="match status" value="1"/>
</dbReference>
<feature type="domain" description="HTH araC/xylS-type" evidence="4">
    <location>
        <begin position="167"/>
        <end position="265"/>
    </location>
</feature>
<proteinExistence type="predicted"/>
<dbReference type="Proteomes" id="UP000245624">
    <property type="component" value="Unassembled WGS sequence"/>
</dbReference>
<dbReference type="EMBL" id="QGTD01000020">
    <property type="protein sequence ID" value="PWU66854.1"/>
    <property type="molecule type" value="Genomic_DNA"/>
</dbReference>
<name>A0A317KUN4_9BACI</name>
<dbReference type="GO" id="GO:0043565">
    <property type="term" value="F:sequence-specific DNA binding"/>
    <property type="evidence" value="ECO:0007669"/>
    <property type="project" value="InterPro"/>
</dbReference>
<dbReference type="Pfam" id="PF12833">
    <property type="entry name" value="HTH_18"/>
    <property type="match status" value="1"/>
</dbReference>
<evidence type="ECO:0000259" key="4">
    <source>
        <dbReference type="PROSITE" id="PS01124"/>
    </source>
</evidence>
<dbReference type="Gene3D" id="1.10.10.60">
    <property type="entry name" value="Homeodomain-like"/>
    <property type="match status" value="1"/>
</dbReference>
<evidence type="ECO:0000313" key="5">
    <source>
        <dbReference type="EMBL" id="PWU66854.1"/>
    </source>
</evidence>
<dbReference type="Pfam" id="PF20240">
    <property type="entry name" value="DUF6597"/>
    <property type="match status" value="1"/>
</dbReference>
<evidence type="ECO:0000313" key="6">
    <source>
        <dbReference type="Proteomes" id="UP000245624"/>
    </source>
</evidence>
<dbReference type="PROSITE" id="PS01124">
    <property type="entry name" value="HTH_ARAC_FAMILY_2"/>
    <property type="match status" value="1"/>
</dbReference>
<comment type="caution">
    <text evidence="5">The sequence shown here is derived from an EMBL/GenBank/DDBJ whole genome shotgun (WGS) entry which is preliminary data.</text>
</comment>
<accession>A0A317KUN4</accession>
<evidence type="ECO:0000256" key="2">
    <source>
        <dbReference type="ARBA" id="ARBA00023125"/>
    </source>
</evidence>
<dbReference type="OrthoDB" id="323290at2"/>
<dbReference type="InterPro" id="IPR018060">
    <property type="entry name" value="HTH_AraC"/>
</dbReference>
<reference evidence="5 6" key="1">
    <citation type="submission" date="2018-05" db="EMBL/GenBank/DDBJ databases">
        <title>Genomic analysis of Gracilibacillus dipsosauri DD1 reveals novel features of a salt-tolerant amylase.</title>
        <authorList>
            <person name="Deutch C.E."/>
            <person name="Yang S."/>
        </authorList>
    </citation>
    <scope>NUCLEOTIDE SEQUENCE [LARGE SCALE GENOMIC DNA]</scope>
    <source>
        <strain evidence="5 6">DD1</strain>
    </source>
</reference>
<dbReference type="AlphaFoldDB" id="A0A317KUN4"/>
<protein>
    <submittedName>
        <fullName evidence="5">AraC family transcriptional regulator</fullName>
    </submittedName>
</protein>
<evidence type="ECO:0000256" key="1">
    <source>
        <dbReference type="ARBA" id="ARBA00023015"/>
    </source>
</evidence>
<dbReference type="GO" id="GO:0003700">
    <property type="term" value="F:DNA-binding transcription factor activity"/>
    <property type="evidence" value="ECO:0007669"/>
    <property type="project" value="InterPro"/>
</dbReference>
<keyword evidence="6" id="KW-1185">Reference proteome</keyword>
<keyword evidence="2" id="KW-0238">DNA-binding</keyword>
<organism evidence="5 6">
    <name type="scientific">Gracilibacillus dipsosauri</name>
    <dbReference type="NCBI Taxonomy" id="178340"/>
    <lineage>
        <taxon>Bacteria</taxon>
        <taxon>Bacillati</taxon>
        <taxon>Bacillota</taxon>
        <taxon>Bacilli</taxon>
        <taxon>Bacillales</taxon>
        <taxon>Bacillaceae</taxon>
        <taxon>Gracilibacillus</taxon>
    </lineage>
</organism>
<keyword evidence="1" id="KW-0805">Transcription regulation</keyword>
<dbReference type="InterPro" id="IPR046532">
    <property type="entry name" value="DUF6597"/>
</dbReference>
<sequence length="266" mass="31171">MKKVITVPKGILHSKEGSKKFTLHRYKPSIEASAIVQHYWFVRWDLLEDTPYEQHVVSHPNINLVFEKDYASIHGIKRTISSHLLEGRGSVFGVKFLPGGFYPLWKKDISQLTEKSIDFQEVFHIDSKTIRDQLFQNHDVAELSIPLIDQLICSNLPEPDEKVDLISQIVLFIREDRSIIKVEDVANKFNLHVRTLQRLFDRYVGVSPKWVIKRYRLHEVVESIDKGSTKNWADLYTRLGYYDQAHFIKDFRLIVGKSPEKYFKES</sequence>